<evidence type="ECO:0000313" key="2">
    <source>
        <dbReference type="EMBL" id="CAG9320424.1"/>
    </source>
</evidence>
<feature type="transmembrane region" description="Helical" evidence="1">
    <location>
        <begin position="103"/>
        <end position="119"/>
    </location>
</feature>
<protein>
    <recommendedName>
        <fullName evidence="4">Odorant receptor</fullName>
    </recommendedName>
</protein>
<feature type="transmembrane region" description="Helical" evidence="1">
    <location>
        <begin position="265"/>
        <end position="285"/>
    </location>
</feature>
<comment type="caution">
    <text evidence="2">The sequence shown here is derived from an EMBL/GenBank/DDBJ whole genome shotgun (WGS) entry which is preliminary data.</text>
</comment>
<organism evidence="2 3">
    <name type="scientific">Blepharisma stoltei</name>
    <dbReference type="NCBI Taxonomy" id="1481888"/>
    <lineage>
        <taxon>Eukaryota</taxon>
        <taxon>Sar</taxon>
        <taxon>Alveolata</taxon>
        <taxon>Ciliophora</taxon>
        <taxon>Postciliodesmatophora</taxon>
        <taxon>Heterotrichea</taxon>
        <taxon>Heterotrichida</taxon>
        <taxon>Blepharismidae</taxon>
        <taxon>Blepharisma</taxon>
    </lineage>
</organism>
<gene>
    <name evidence="2" type="ORF">BSTOLATCC_MIC26339</name>
</gene>
<feature type="transmembrane region" description="Helical" evidence="1">
    <location>
        <begin position="125"/>
        <end position="150"/>
    </location>
</feature>
<evidence type="ECO:0008006" key="4">
    <source>
        <dbReference type="Google" id="ProtNLM"/>
    </source>
</evidence>
<feature type="transmembrane region" description="Helical" evidence="1">
    <location>
        <begin position="415"/>
        <end position="439"/>
    </location>
</feature>
<dbReference type="Proteomes" id="UP001162131">
    <property type="component" value="Unassembled WGS sequence"/>
</dbReference>
<reference evidence="2" key="1">
    <citation type="submission" date="2021-09" db="EMBL/GenBank/DDBJ databases">
        <authorList>
            <consortium name="AG Swart"/>
            <person name="Singh M."/>
            <person name="Singh A."/>
            <person name="Seah K."/>
            <person name="Emmerich C."/>
        </authorList>
    </citation>
    <scope>NUCLEOTIDE SEQUENCE</scope>
    <source>
        <strain evidence="2">ATCC30299</strain>
    </source>
</reference>
<sequence length="490" mass="57965">MKSFNRQPSIEVVKLDLSAETIRTTDEFSMQIEKIDTKTTMHEDFDINLEITYKYSYAVIATLIHFIHLVFGPISLPILWMIFGRNLSRNMGFYWHRFYYMEFYPWSWTLFTLIFYIYYKDEFQNFLSLTFATVTIMCVKTFMVSVKYGFYTEELWNRMNTEIVDTQILKIQLILNAWLKIPNDVIWEELAASIARQNRLIDKLCLIFENEIHEELKNKFTNNRKNSQKEHESVPHYCRNKICIPTIELAKFIIQDVAENIKPKILIVTLISIQFSLSPLISILYQNRHINFGPIQIFYSAYSIIACFILSHLFLLYVYIGIIDLQRKKSLMNQCSALISTKNYQNSLLQKYHIPKLDFLDKRTVDSWYIMRSSFLDFGRKFTYRILVYASLAIPLCFFMLAILILQAFLSFHIISISIMIGAIYLAFASLFMILYIIFIGAQINRSFSIHEDSILTIINDNFHLKNCDKIYEKSAFKALKLVKEKVRQD</sequence>
<accession>A0AAU9J3D1</accession>
<dbReference type="AlphaFoldDB" id="A0AAU9J3D1"/>
<name>A0AAU9J3D1_9CILI</name>
<feature type="transmembrane region" description="Helical" evidence="1">
    <location>
        <begin position="55"/>
        <end position="83"/>
    </location>
</feature>
<keyword evidence="1" id="KW-1133">Transmembrane helix</keyword>
<keyword evidence="1" id="KW-0812">Transmembrane</keyword>
<feature type="transmembrane region" description="Helical" evidence="1">
    <location>
        <begin position="297"/>
        <end position="322"/>
    </location>
</feature>
<evidence type="ECO:0000256" key="1">
    <source>
        <dbReference type="SAM" id="Phobius"/>
    </source>
</evidence>
<evidence type="ECO:0000313" key="3">
    <source>
        <dbReference type="Proteomes" id="UP001162131"/>
    </source>
</evidence>
<dbReference type="EMBL" id="CAJZBQ010000025">
    <property type="protein sequence ID" value="CAG9320424.1"/>
    <property type="molecule type" value="Genomic_DNA"/>
</dbReference>
<keyword evidence="3" id="KW-1185">Reference proteome</keyword>
<proteinExistence type="predicted"/>
<feature type="transmembrane region" description="Helical" evidence="1">
    <location>
        <begin position="386"/>
        <end position="409"/>
    </location>
</feature>
<keyword evidence="1" id="KW-0472">Membrane</keyword>